<comment type="caution">
    <text evidence="9">The sequence shown here is derived from an EMBL/GenBank/DDBJ whole genome shotgun (WGS) entry which is preliminary data.</text>
</comment>
<feature type="binding site" description="axial binding residue" evidence="6">
    <location>
        <position position="123"/>
    </location>
    <ligand>
        <name>heme c</name>
        <dbReference type="ChEBI" id="CHEBI:61717"/>
        <label>1</label>
    </ligand>
    <ligandPart>
        <name>Fe</name>
        <dbReference type="ChEBI" id="CHEBI:18248"/>
    </ligandPart>
</feature>
<dbReference type="AlphaFoldDB" id="A0A1B7XI06"/>
<feature type="binding site" description="axial binding residue" evidence="6">
    <location>
        <position position="54"/>
    </location>
    <ligand>
        <name>heme c</name>
        <dbReference type="ChEBI" id="CHEBI:61717"/>
        <label>3</label>
    </ligand>
    <ligandPart>
        <name>Fe</name>
        <dbReference type="ChEBI" id="CHEBI:18248"/>
    </ligandPart>
</feature>
<dbReference type="STRING" id="1560234.SP90_04060"/>
<feature type="binding site" description="axial binding residue" evidence="6">
    <location>
        <position position="59"/>
    </location>
    <ligand>
        <name>heme c</name>
        <dbReference type="ChEBI" id="CHEBI:61717"/>
        <label>1</label>
    </ligand>
    <ligandPart>
        <name>Fe</name>
        <dbReference type="ChEBI" id="CHEBI:18248"/>
    </ligandPart>
</feature>
<evidence type="ECO:0000313" key="9">
    <source>
        <dbReference type="EMBL" id="OBQ55160.1"/>
    </source>
</evidence>
<dbReference type="PATRIC" id="fig|1560234.3.peg.2759"/>
<feature type="binding site" description="axial binding residue" evidence="6">
    <location>
        <position position="63"/>
    </location>
    <ligand>
        <name>heme c</name>
        <dbReference type="ChEBI" id="CHEBI:61717"/>
        <label>1</label>
    </ligand>
    <ligandPart>
        <name>Fe</name>
        <dbReference type="ChEBI" id="CHEBI:18248"/>
    </ligandPart>
</feature>
<dbReference type="InterPro" id="IPR020942">
    <property type="entry name" value="Cyt_c_III_dom"/>
</dbReference>
<dbReference type="OrthoDB" id="5418612at2"/>
<keyword evidence="7" id="KW-0732">Signal</keyword>
<feature type="binding site" description="axial binding residue" evidence="6">
    <location>
        <position position="122"/>
    </location>
    <ligand>
        <name>heme c</name>
        <dbReference type="ChEBI" id="CHEBI:61717"/>
        <label>1</label>
    </ligand>
    <ligandPart>
        <name>Fe</name>
        <dbReference type="ChEBI" id="CHEBI:18248"/>
    </ligandPart>
</feature>
<feature type="binding site" description="axial binding residue" evidence="6">
    <location>
        <position position="141"/>
    </location>
    <ligand>
        <name>heme c</name>
        <dbReference type="ChEBI" id="CHEBI:61717"/>
        <label>1</label>
    </ligand>
    <ligandPart>
        <name>Fe</name>
        <dbReference type="ChEBI" id="CHEBI:18248"/>
    </ligandPart>
</feature>
<proteinExistence type="predicted"/>
<keyword evidence="5 6" id="KW-0408">Iron</keyword>
<feature type="binding site" description="axial binding residue" evidence="6">
    <location>
        <position position="92"/>
    </location>
    <ligand>
        <name>heme c</name>
        <dbReference type="ChEBI" id="CHEBI:61717"/>
        <label>1</label>
    </ligand>
    <ligandPart>
        <name>Fe</name>
        <dbReference type="ChEBI" id="CHEBI:18248"/>
    </ligandPart>
</feature>
<keyword evidence="4" id="KW-0249">Electron transport</keyword>
<feature type="binding site" description="axial binding residue" evidence="6">
    <location>
        <position position="91"/>
    </location>
    <ligand>
        <name>heme c</name>
        <dbReference type="ChEBI" id="CHEBI:61717"/>
        <label>1</label>
    </ligand>
    <ligandPart>
        <name>Fe</name>
        <dbReference type="ChEBI" id="CHEBI:18248"/>
    </ligandPart>
</feature>
<evidence type="ECO:0000256" key="6">
    <source>
        <dbReference type="PIRSR" id="PIRSR602322-1"/>
    </source>
</evidence>
<dbReference type="CDD" id="cd08168">
    <property type="entry name" value="Cytochrom_C3"/>
    <property type="match status" value="1"/>
</dbReference>
<keyword evidence="1" id="KW-0813">Transport</keyword>
<evidence type="ECO:0000256" key="7">
    <source>
        <dbReference type="SAM" id="SignalP"/>
    </source>
</evidence>
<dbReference type="GO" id="GO:0020037">
    <property type="term" value="F:heme binding"/>
    <property type="evidence" value="ECO:0007669"/>
    <property type="project" value="InterPro"/>
</dbReference>
<dbReference type="GO" id="GO:0046872">
    <property type="term" value="F:metal ion binding"/>
    <property type="evidence" value="ECO:0007669"/>
    <property type="project" value="UniProtKB-KW"/>
</dbReference>
<feature type="signal peptide" evidence="7">
    <location>
        <begin position="1"/>
        <end position="21"/>
    </location>
</feature>
<evidence type="ECO:0000256" key="4">
    <source>
        <dbReference type="ARBA" id="ARBA00022982"/>
    </source>
</evidence>
<sequence length="147" mass="16463">MKKICIICLLCMSVMATAALAEEEVTSGPDDIVINRIQGHSKRDLSVTFNHSSHEGYSCNTCHHKWKDPEAKAKFSAPVRNAKPPKGCVSCHNNTTLEKSNKWRSYFRAMHKKGVRPSCLSCHLEEFGKDKDMTGCYESACHPDGLY</sequence>
<feature type="chain" id="PRO_5008600702" description="Class III cytochrome C domain-containing protein" evidence="7">
    <location>
        <begin position="22"/>
        <end position="147"/>
    </location>
</feature>
<dbReference type="EMBL" id="JXMS01000005">
    <property type="protein sequence ID" value="OBQ55160.1"/>
    <property type="molecule type" value="Genomic_DNA"/>
</dbReference>
<dbReference type="Gene3D" id="3.90.10.10">
    <property type="entry name" value="Cytochrome C3"/>
    <property type="match status" value="1"/>
</dbReference>
<feature type="binding site" description="covalent" evidence="6">
    <location>
        <position position="64"/>
    </location>
    <ligand>
        <name>heme c</name>
        <dbReference type="ChEBI" id="CHEBI:61717"/>
        <label>1</label>
    </ligand>
</feature>
<dbReference type="SUPFAM" id="SSF48695">
    <property type="entry name" value="Multiheme cytochromes"/>
    <property type="match status" value="1"/>
</dbReference>
<accession>A0A1B7XI06</accession>
<reference evidence="9 10" key="1">
    <citation type="submission" date="2015-01" db="EMBL/GenBank/DDBJ databases">
        <title>Desulfovibrio sp. JC271 draft genome sequence.</title>
        <authorList>
            <person name="Shivani Y."/>
            <person name="Subhash Y."/>
            <person name="Sasikala C."/>
            <person name="Ramana C.V."/>
        </authorList>
    </citation>
    <scope>NUCLEOTIDE SEQUENCE [LARGE SCALE GENOMIC DNA]</scope>
    <source>
        <strain evidence="9 10">JC271</strain>
    </source>
</reference>
<keyword evidence="10" id="KW-1185">Reference proteome</keyword>
<dbReference type="PRINTS" id="PR00609">
    <property type="entry name" value="CYTOCHROMEC3"/>
</dbReference>
<evidence type="ECO:0000256" key="1">
    <source>
        <dbReference type="ARBA" id="ARBA00022448"/>
    </source>
</evidence>
<feature type="binding site" description="covalent" evidence="6">
    <location>
        <position position="136"/>
    </location>
    <ligand>
        <name>heme c</name>
        <dbReference type="ChEBI" id="CHEBI:61717"/>
        <label>4</label>
    </ligand>
</feature>
<comment type="cofactor">
    <cofactor evidence="6">
        <name>heme c</name>
        <dbReference type="ChEBI" id="CHEBI:61717"/>
    </cofactor>
    <text evidence="6">Binds 4 heme c groups covalently per monomer.</text>
</comment>
<dbReference type="RefSeq" id="WP_066852880.1">
    <property type="nucleotide sequence ID" value="NZ_JXMS01000005.1"/>
</dbReference>
<dbReference type="InterPro" id="IPR036280">
    <property type="entry name" value="Multihaem_cyt_sf"/>
</dbReference>
<evidence type="ECO:0000256" key="5">
    <source>
        <dbReference type="ARBA" id="ARBA00023004"/>
    </source>
</evidence>
<feature type="domain" description="Class III cytochrome C" evidence="8">
    <location>
        <begin position="38"/>
        <end position="142"/>
    </location>
</feature>
<feature type="binding site" description="axial binding residue" evidence="6">
    <location>
        <position position="119"/>
    </location>
    <ligand>
        <name>heme c</name>
        <dbReference type="ChEBI" id="CHEBI:61717"/>
        <label>1</label>
    </ligand>
    <ligandPart>
        <name>Fe</name>
        <dbReference type="ChEBI" id="CHEBI:18248"/>
    </ligandPart>
</feature>
<feature type="binding site" description="axial binding residue" evidence="6">
    <location>
        <position position="51"/>
    </location>
    <ligand>
        <name>heme c</name>
        <dbReference type="ChEBI" id="CHEBI:61717"/>
        <label>1</label>
    </ligand>
    <ligandPart>
        <name>Fe</name>
        <dbReference type="ChEBI" id="CHEBI:18248"/>
    </ligandPart>
</feature>
<gene>
    <name evidence="9" type="ORF">SP90_04060</name>
</gene>
<protein>
    <recommendedName>
        <fullName evidence="8">Class III cytochrome C domain-containing protein</fullName>
    </recommendedName>
</protein>
<keyword evidence="3 6" id="KW-0479">Metal-binding</keyword>
<feature type="binding site" description="axial binding residue" evidence="6">
    <location>
        <position position="142"/>
    </location>
    <ligand>
        <name>heme c</name>
        <dbReference type="ChEBI" id="CHEBI:61717"/>
        <label>1</label>
    </ligand>
    <ligandPart>
        <name>Fe</name>
        <dbReference type="ChEBI" id="CHEBI:18248"/>
    </ligandPart>
</feature>
<evidence type="ECO:0000256" key="3">
    <source>
        <dbReference type="ARBA" id="ARBA00022723"/>
    </source>
</evidence>
<organism evidence="9 10">
    <name type="scientific">Halodesulfovibrio spirochaetisodalis</name>
    <dbReference type="NCBI Taxonomy" id="1560234"/>
    <lineage>
        <taxon>Bacteria</taxon>
        <taxon>Pseudomonadati</taxon>
        <taxon>Thermodesulfobacteriota</taxon>
        <taxon>Desulfovibrionia</taxon>
        <taxon>Desulfovibrionales</taxon>
        <taxon>Desulfovibrionaceae</taxon>
        <taxon>Halodesulfovibrio</taxon>
    </lineage>
</organism>
<feature type="binding site" description="axial binding residue" evidence="6">
    <location>
        <position position="62"/>
    </location>
    <ligand>
        <name>heme c</name>
        <dbReference type="ChEBI" id="CHEBI:61717"/>
        <label>1</label>
    </ligand>
    <ligandPart>
        <name>Fe</name>
        <dbReference type="ChEBI" id="CHEBI:18248"/>
    </ligandPart>
</feature>
<evidence type="ECO:0000313" key="10">
    <source>
        <dbReference type="Proteomes" id="UP000091979"/>
    </source>
</evidence>
<dbReference type="Proteomes" id="UP000091979">
    <property type="component" value="Unassembled WGS sequence"/>
</dbReference>
<dbReference type="InterPro" id="IPR002322">
    <property type="entry name" value="Cyt_c_III"/>
</dbReference>
<keyword evidence="2 6" id="KW-0349">Heme</keyword>
<evidence type="ECO:0000256" key="2">
    <source>
        <dbReference type="ARBA" id="ARBA00022617"/>
    </source>
</evidence>
<dbReference type="Pfam" id="PF02085">
    <property type="entry name" value="Cytochrom_CIII"/>
    <property type="match status" value="1"/>
</dbReference>
<dbReference type="GO" id="GO:0009055">
    <property type="term" value="F:electron transfer activity"/>
    <property type="evidence" value="ECO:0007669"/>
    <property type="project" value="InterPro"/>
</dbReference>
<name>A0A1B7XI06_9BACT</name>
<evidence type="ECO:0000259" key="8">
    <source>
        <dbReference type="Pfam" id="PF02085"/>
    </source>
</evidence>